<dbReference type="EMBL" id="KB707998">
    <property type="protein sequence ID" value="EMR83545.1"/>
    <property type="molecule type" value="Genomic_DNA"/>
</dbReference>
<accession>M7TQ60</accession>
<dbReference type="HOGENOM" id="CLU_1194727_0_0_1"/>
<evidence type="ECO:0000256" key="1">
    <source>
        <dbReference type="SAM" id="MobiDB-lite"/>
    </source>
</evidence>
<protein>
    <submittedName>
        <fullName evidence="2">Uncharacterized protein</fullName>
    </submittedName>
</protein>
<dbReference type="Proteomes" id="UP000012045">
    <property type="component" value="Unassembled WGS sequence"/>
</dbReference>
<evidence type="ECO:0000313" key="2">
    <source>
        <dbReference type="EMBL" id="EMR83545.1"/>
    </source>
</evidence>
<organism evidence="2 3">
    <name type="scientific">Botryotinia fuckeliana (strain BcDW1)</name>
    <name type="common">Noble rot fungus</name>
    <name type="synonym">Botrytis cinerea</name>
    <dbReference type="NCBI Taxonomy" id="1290391"/>
    <lineage>
        <taxon>Eukaryota</taxon>
        <taxon>Fungi</taxon>
        <taxon>Dikarya</taxon>
        <taxon>Ascomycota</taxon>
        <taxon>Pezizomycotina</taxon>
        <taxon>Leotiomycetes</taxon>
        <taxon>Helotiales</taxon>
        <taxon>Sclerotiniaceae</taxon>
        <taxon>Botrytis</taxon>
    </lineage>
</organism>
<evidence type="ECO:0000313" key="3">
    <source>
        <dbReference type="Proteomes" id="UP000012045"/>
    </source>
</evidence>
<reference evidence="3" key="1">
    <citation type="journal article" date="2013" name="Genome Announc.">
        <title>Draft genome sequence of Botrytis cinerea BcDW1, inoculum for noble rot of grape berries.</title>
        <authorList>
            <person name="Blanco-Ulate B."/>
            <person name="Allen G."/>
            <person name="Powell A.L."/>
            <person name="Cantu D."/>
        </authorList>
    </citation>
    <scope>NUCLEOTIDE SEQUENCE [LARGE SCALE GENOMIC DNA]</scope>
    <source>
        <strain evidence="3">BcDW1</strain>
    </source>
</reference>
<gene>
    <name evidence="2" type="ORF">BcDW1_7811</name>
</gene>
<dbReference type="AlphaFoldDB" id="M7TQ60"/>
<feature type="region of interest" description="Disordered" evidence="1">
    <location>
        <begin position="145"/>
        <end position="169"/>
    </location>
</feature>
<name>M7TQ60_BOTF1</name>
<sequence>MSSNSFVPESRVYSERYPWRVKDSSSFLHTVDMYFSNPYARTELLGSRDPAKPSSIFKQERPNSPTFVKEDCCLLYMFKEPTEMEIAFYIPDPLSHSSKCKGTLINRTFNFVFTSILSVNIYLQGKGNSEMTIPRVRKRNALKSSVTKALAPDSETEEPGSVQGGAPRESHITLTIPPAFNKYHVTIIHGNTTSNYTVNGEAAASTPQPAMEEIRYNVVQELLVNPTESESH</sequence>
<proteinExistence type="predicted"/>
<dbReference type="OrthoDB" id="3538635at2759"/>